<dbReference type="Gene3D" id="1.20.1260.20">
    <property type="entry name" value="PPE superfamily"/>
    <property type="match status" value="1"/>
</dbReference>
<keyword evidence="3" id="KW-1185">Reference proteome</keyword>
<evidence type="ECO:0000313" key="2">
    <source>
        <dbReference type="EMBL" id="MDH6282276.1"/>
    </source>
</evidence>
<feature type="domain" description="Outer membrane channel protein CpnT-like N-terminal" evidence="1">
    <location>
        <begin position="10"/>
        <end position="102"/>
    </location>
</feature>
<reference evidence="2 3" key="1">
    <citation type="submission" date="2023-04" db="EMBL/GenBank/DDBJ databases">
        <title>Forest soil microbial communities from Buena Vista Peninsula, Colon Province, Panama.</title>
        <authorList>
            <person name="Bouskill N."/>
        </authorList>
    </citation>
    <scope>NUCLEOTIDE SEQUENCE [LARGE SCALE GENOMIC DNA]</scope>
    <source>
        <strain evidence="2 3">CFH S0262</strain>
    </source>
</reference>
<dbReference type="InterPro" id="IPR036689">
    <property type="entry name" value="ESAT-6-like_sf"/>
</dbReference>
<dbReference type="Proteomes" id="UP001160334">
    <property type="component" value="Unassembled WGS sequence"/>
</dbReference>
<dbReference type="InterPro" id="IPR057746">
    <property type="entry name" value="CpnT-like_N"/>
</dbReference>
<name>A0ABT6MER3_9NOCA</name>
<gene>
    <name evidence="2" type="ORF">M2280_003504</name>
</gene>
<protein>
    <submittedName>
        <fullName evidence="2">Uncharacterized protein YukE</fullName>
    </submittedName>
</protein>
<evidence type="ECO:0000259" key="1">
    <source>
        <dbReference type="Pfam" id="PF25547"/>
    </source>
</evidence>
<dbReference type="RefSeq" id="WP_280761587.1">
    <property type="nucleotide sequence ID" value="NZ_JARXVC010000009.1"/>
</dbReference>
<comment type="caution">
    <text evidence="2">The sequence shown here is derived from an EMBL/GenBank/DDBJ whole genome shotgun (WGS) entry which is preliminary data.</text>
</comment>
<sequence length="372" mass="38313">MPIQLRVQGDQAACRECADRLQALTGGVSDHARAFEDARGKSESEFRGTAGDKFRDRVTAMNRGTSQVAESAGSAAAAIRAFADELETAKNRMRQAVDIATAAGLDVQMDLGTPVFIEDPSPIADTGDIDAGMRAAQQRAAFEAAAEMAASGRDAESQAHATLQGILAEVSAAVRDMRAQWYWMAGAAVTGYIGTAAGEVGKWSNIAEISRGQLDKFRSIAAEAVRGGDPYWETTATRAASTFESVTDDAARVVSQNSRLIGGATDNLLTRGMALPLMQEGTSTVSKIGSKVPVVGVAVLAAQTTVDVINAEDKGDAVLAVAKNSSGFIAGTGATALILASVAGGPATIAAVGVGALVSWGTGYAIQKVWGD</sequence>
<dbReference type="SUPFAM" id="SSF140453">
    <property type="entry name" value="EsxAB dimer-like"/>
    <property type="match status" value="1"/>
</dbReference>
<evidence type="ECO:0000313" key="3">
    <source>
        <dbReference type="Proteomes" id="UP001160334"/>
    </source>
</evidence>
<dbReference type="Pfam" id="PF25547">
    <property type="entry name" value="WXG100_2"/>
    <property type="match status" value="1"/>
</dbReference>
<accession>A0ABT6MER3</accession>
<organism evidence="2 3">
    <name type="scientific">Prescottella agglutinans</name>
    <dbReference type="NCBI Taxonomy" id="1644129"/>
    <lineage>
        <taxon>Bacteria</taxon>
        <taxon>Bacillati</taxon>
        <taxon>Actinomycetota</taxon>
        <taxon>Actinomycetes</taxon>
        <taxon>Mycobacteriales</taxon>
        <taxon>Nocardiaceae</taxon>
        <taxon>Prescottella</taxon>
    </lineage>
</organism>
<dbReference type="EMBL" id="JARXVC010000009">
    <property type="protein sequence ID" value="MDH6282276.1"/>
    <property type="molecule type" value="Genomic_DNA"/>
</dbReference>
<dbReference type="InterPro" id="IPR038332">
    <property type="entry name" value="PPE_sf"/>
</dbReference>
<proteinExistence type="predicted"/>